<dbReference type="Proteomes" id="UP001151760">
    <property type="component" value="Unassembled WGS sequence"/>
</dbReference>
<feature type="chain" id="PRO_5046108814" evidence="1">
    <location>
        <begin position="16"/>
        <end position="289"/>
    </location>
</feature>
<keyword evidence="1" id="KW-0732">Signal</keyword>
<feature type="signal peptide" evidence="1">
    <location>
        <begin position="1"/>
        <end position="15"/>
    </location>
</feature>
<protein>
    <submittedName>
        <fullName evidence="2">Uncharacterized protein</fullName>
    </submittedName>
</protein>
<dbReference type="EMBL" id="BQNB010008568">
    <property type="protein sequence ID" value="GJS51195.1"/>
    <property type="molecule type" value="Genomic_DNA"/>
</dbReference>
<keyword evidence="3" id="KW-1185">Reference proteome</keyword>
<evidence type="ECO:0000256" key="1">
    <source>
        <dbReference type="SAM" id="SignalP"/>
    </source>
</evidence>
<gene>
    <name evidence="2" type="ORF">Tco_0624557</name>
</gene>
<reference evidence="2" key="2">
    <citation type="submission" date="2022-01" db="EMBL/GenBank/DDBJ databases">
        <authorList>
            <person name="Yamashiro T."/>
            <person name="Shiraishi A."/>
            <person name="Satake H."/>
            <person name="Nakayama K."/>
        </authorList>
    </citation>
    <scope>NUCLEOTIDE SEQUENCE</scope>
</reference>
<name>A0ABQ4WE94_9ASTR</name>
<comment type="caution">
    <text evidence="2">The sequence shown here is derived from an EMBL/GenBank/DDBJ whole genome shotgun (WGS) entry which is preliminary data.</text>
</comment>
<proteinExistence type="predicted"/>
<evidence type="ECO:0000313" key="2">
    <source>
        <dbReference type="EMBL" id="GJS51195.1"/>
    </source>
</evidence>
<reference evidence="2" key="1">
    <citation type="journal article" date="2022" name="Int. J. Mol. Sci.">
        <title>Draft Genome of Tanacetum Coccineum: Genomic Comparison of Closely Related Tanacetum-Family Plants.</title>
        <authorList>
            <person name="Yamashiro T."/>
            <person name="Shiraishi A."/>
            <person name="Nakayama K."/>
            <person name="Satake H."/>
        </authorList>
    </citation>
    <scope>NUCLEOTIDE SEQUENCE</scope>
</reference>
<accession>A0ABQ4WE94</accession>
<sequence>MYWLVLLIQSFTTSSDTNYDDITLVSVQDDVDKEMFDMDTVTGDELAKRFATEEQERFTIEEKAKLFKELLEQRRKHFAAKRAEEKRNKPPTKTQQKKTMINYLKNMEETAEEDDDQEAVKKLMEIVLDKEEVAIDSIPLAVKSPRIVDWKIHKEGKKSYYQIVRADGKSQIYLVFSHMLKSFDREDLKDLYKLVKARYGSTRPVEDLDLILLNDLKNMFEPHVEDIVWRNQQGYKVLEWKLYDSCEMLEKKLQIDYESEMAYQLCKLIINSLRINEVFGSILLVLMKL</sequence>
<evidence type="ECO:0000313" key="3">
    <source>
        <dbReference type="Proteomes" id="UP001151760"/>
    </source>
</evidence>
<organism evidence="2 3">
    <name type="scientific">Tanacetum coccineum</name>
    <dbReference type="NCBI Taxonomy" id="301880"/>
    <lineage>
        <taxon>Eukaryota</taxon>
        <taxon>Viridiplantae</taxon>
        <taxon>Streptophyta</taxon>
        <taxon>Embryophyta</taxon>
        <taxon>Tracheophyta</taxon>
        <taxon>Spermatophyta</taxon>
        <taxon>Magnoliopsida</taxon>
        <taxon>eudicotyledons</taxon>
        <taxon>Gunneridae</taxon>
        <taxon>Pentapetalae</taxon>
        <taxon>asterids</taxon>
        <taxon>campanulids</taxon>
        <taxon>Asterales</taxon>
        <taxon>Asteraceae</taxon>
        <taxon>Asteroideae</taxon>
        <taxon>Anthemideae</taxon>
        <taxon>Anthemidinae</taxon>
        <taxon>Tanacetum</taxon>
    </lineage>
</organism>